<evidence type="ECO:0000256" key="10">
    <source>
        <dbReference type="SAM" id="MobiDB-lite"/>
    </source>
</evidence>
<comment type="caution">
    <text evidence="11">The sequence shown here is derived from an EMBL/GenBank/DDBJ whole genome shotgun (WGS) entry which is preliminary data.</text>
</comment>
<comment type="subunit">
    <text evidence="8">Component of the translation initiation factor 2B (eIF2B) complex which is a heterodecamer of two sets of five different subunits: alpha, beta, gamma, delta and epsilon. Subunits alpha, beta and delta comprise a regulatory subcomplex and subunits epsilon and gamma comprise a catalytic subcomplex. Within the complex, the hexameric regulatory complex resides at the center, with the two heterodimeric catalytic subcomplexes bound on opposite sides.</text>
</comment>
<gene>
    <name evidence="11" type="ORF">SLS58_003526</name>
</gene>
<name>A0ABR3TWF7_9PEZI</name>
<dbReference type="Pfam" id="PF01008">
    <property type="entry name" value="IF-2B"/>
    <property type="match status" value="1"/>
</dbReference>
<organism evidence="11 12">
    <name type="scientific">Diplodia intermedia</name>
    <dbReference type="NCBI Taxonomy" id="856260"/>
    <lineage>
        <taxon>Eukaryota</taxon>
        <taxon>Fungi</taxon>
        <taxon>Dikarya</taxon>
        <taxon>Ascomycota</taxon>
        <taxon>Pezizomycotina</taxon>
        <taxon>Dothideomycetes</taxon>
        <taxon>Dothideomycetes incertae sedis</taxon>
        <taxon>Botryosphaeriales</taxon>
        <taxon>Botryosphaeriaceae</taxon>
        <taxon>Diplodia</taxon>
    </lineage>
</organism>
<evidence type="ECO:0000256" key="9">
    <source>
        <dbReference type="RuleBase" id="RU003814"/>
    </source>
</evidence>
<dbReference type="InterPro" id="IPR000649">
    <property type="entry name" value="IF-2B-related"/>
</dbReference>
<dbReference type="Gene3D" id="3.40.50.10470">
    <property type="entry name" value="Translation initiation factor eif-2b, domain 2"/>
    <property type="match status" value="1"/>
</dbReference>
<dbReference type="PANTHER" id="PTHR10233">
    <property type="entry name" value="TRANSLATION INITIATION FACTOR EIF-2B"/>
    <property type="match status" value="1"/>
</dbReference>
<evidence type="ECO:0000256" key="7">
    <source>
        <dbReference type="ARBA" id="ARBA00044356"/>
    </source>
</evidence>
<feature type="compositionally biased region" description="Low complexity" evidence="10">
    <location>
        <begin position="36"/>
        <end position="46"/>
    </location>
</feature>
<evidence type="ECO:0000256" key="1">
    <source>
        <dbReference type="ARBA" id="ARBA00004514"/>
    </source>
</evidence>
<evidence type="ECO:0000313" key="12">
    <source>
        <dbReference type="Proteomes" id="UP001521184"/>
    </source>
</evidence>
<dbReference type="SUPFAM" id="SSF100950">
    <property type="entry name" value="NagB/RpiA/CoA transferase-like"/>
    <property type="match status" value="1"/>
</dbReference>
<dbReference type="InterPro" id="IPR037171">
    <property type="entry name" value="NagB/RpiA_transferase-like"/>
</dbReference>
<evidence type="ECO:0000256" key="6">
    <source>
        <dbReference type="ARBA" id="ARBA00044147"/>
    </source>
</evidence>
<keyword evidence="3" id="KW-0963">Cytoplasm</keyword>
<evidence type="ECO:0000256" key="8">
    <source>
        <dbReference type="ARBA" id="ARBA00046432"/>
    </source>
</evidence>
<evidence type="ECO:0000313" key="11">
    <source>
        <dbReference type="EMBL" id="KAL1646106.1"/>
    </source>
</evidence>
<feature type="compositionally biased region" description="Low complexity" evidence="10">
    <location>
        <begin position="102"/>
        <end position="118"/>
    </location>
</feature>
<feature type="region of interest" description="Disordered" evidence="10">
    <location>
        <begin position="1"/>
        <end position="152"/>
    </location>
</feature>
<evidence type="ECO:0000256" key="2">
    <source>
        <dbReference type="ARBA" id="ARBA00007251"/>
    </source>
</evidence>
<proteinExistence type="inferred from homology"/>
<evidence type="ECO:0000256" key="3">
    <source>
        <dbReference type="ARBA" id="ARBA00022490"/>
    </source>
</evidence>
<keyword evidence="12" id="KW-1185">Reference proteome</keyword>
<comment type="subcellular location">
    <subcellularLocation>
        <location evidence="1">Cytoplasm</location>
        <location evidence="1">Cytosol</location>
    </subcellularLocation>
</comment>
<dbReference type="PANTHER" id="PTHR10233:SF14">
    <property type="entry name" value="TRANSLATION INITIATION FACTOR EIF-2B SUBUNIT DELTA"/>
    <property type="match status" value="1"/>
</dbReference>
<keyword evidence="4" id="KW-0396">Initiation factor</keyword>
<dbReference type="Proteomes" id="UP001521184">
    <property type="component" value="Unassembled WGS sequence"/>
</dbReference>
<comment type="similarity">
    <text evidence="2 9">Belongs to the eIF-2B alpha/beta/delta subunits family.</text>
</comment>
<reference evidence="11 12" key="1">
    <citation type="journal article" date="2023" name="Plant Dis.">
        <title>First Report of Diplodia intermedia Causing Canker and Dieback Diseases on Apple Trees in Canada.</title>
        <authorList>
            <person name="Ellouze W."/>
            <person name="Ilyukhin E."/>
            <person name="Sulman M."/>
            <person name="Ali S."/>
        </authorList>
    </citation>
    <scope>NUCLEOTIDE SEQUENCE [LARGE SCALE GENOMIC DNA]</scope>
    <source>
        <strain evidence="11 12">M45-28</strain>
    </source>
</reference>
<accession>A0ABR3TWF7</accession>
<evidence type="ECO:0000256" key="4">
    <source>
        <dbReference type="ARBA" id="ARBA00022540"/>
    </source>
</evidence>
<feature type="compositionally biased region" description="Basic and acidic residues" evidence="10">
    <location>
        <begin position="91"/>
        <end position="101"/>
    </location>
</feature>
<keyword evidence="5" id="KW-0648">Protein biosynthesis</keyword>
<protein>
    <recommendedName>
        <fullName evidence="6">Translation initiation factor eIF2B subunit delta</fullName>
    </recommendedName>
    <alternativeName>
        <fullName evidence="7">eIF2B GDP-GTP exchange factor subunit delta</fullName>
    </alternativeName>
</protein>
<dbReference type="EMBL" id="JAKEKT020000017">
    <property type="protein sequence ID" value="KAL1646106.1"/>
    <property type="molecule type" value="Genomic_DNA"/>
</dbReference>
<dbReference type="InterPro" id="IPR042529">
    <property type="entry name" value="IF_2B-like_C"/>
</dbReference>
<evidence type="ECO:0000256" key="5">
    <source>
        <dbReference type="ARBA" id="ARBA00022917"/>
    </source>
</evidence>
<sequence length="514" mass="55017">MADPTPTPKPANGETPQPATTPAEAKPADMSKEQTPAAADAAAPAAPKEEKVSGAELKKRAKAEKAAKRAAEKAAKDATSGGASQPPAGNRKQEGKQKEQKGGQQNQQAGGSRGGQQQDRPLPMRRRPSQSGPAGGPVKEVKSEKKKHAEKQVGLFGHLYGQPRRHEIEGAAKEVHPAILALGLQMSEYVVCGSNARTVAMLLAFKSVIESYTTPPGTSLARHLTSHHLSPQISHLSSCRPLSVSQGNAIRWLKDLIIKVDPSVPETTAKSHLLAHIDTFIREKFTAADEVISESASAKIVDGDVIVTFAKSSIVLKTLLRAHADGRKFRVNVVDSKPLFEGKQMARSLAAAGIQVSYCLVGATSHAIKEASKVFLGASAMMSNGRLYSRVGTAIIAMFAHERDIPVIVCCESVKFTERVALDSIVNNEIAPADEILGHGEWIGEDLTEGDEEAGAEKKDREGALKRWKETPHLQLLNILYDVTPAEYVKMVVTEMGSLPPSSVPVVHRISTNV</sequence>
<feature type="compositionally biased region" description="Basic and acidic residues" evidence="10">
    <location>
        <begin position="47"/>
        <end position="76"/>
    </location>
</feature>